<organism evidence="2 3">
    <name type="scientific">Pyxidicoccus fallax</name>
    <dbReference type="NCBI Taxonomy" id="394095"/>
    <lineage>
        <taxon>Bacteria</taxon>
        <taxon>Pseudomonadati</taxon>
        <taxon>Myxococcota</taxon>
        <taxon>Myxococcia</taxon>
        <taxon>Myxococcales</taxon>
        <taxon>Cystobacterineae</taxon>
        <taxon>Myxococcaceae</taxon>
        <taxon>Pyxidicoccus</taxon>
    </lineage>
</organism>
<dbReference type="RefSeq" id="WP_169350121.1">
    <property type="nucleotide sequence ID" value="NZ_JABBJJ010000280.1"/>
</dbReference>
<name>A0A848LT20_9BACT</name>
<accession>A0A848LT20</accession>
<evidence type="ECO:0000259" key="1">
    <source>
        <dbReference type="Pfam" id="PF13788"/>
    </source>
</evidence>
<keyword evidence="3" id="KW-1185">Reference proteome</keyword>
<evidence type="ECO:0000313" key="2">
    <source>
        <dbReference type="EMBL" id="NMO20916.1"/>
    </source>
</evidence>
<protein>
    <submittedName>
        <fullName evidence="2">DUF4180 domain-containing protein</fullName>
    </submittedName>
</protein>
<gene>
    <name evidence="2" type="ORF">HG543_39640</name>
</gene>
<sequence>MSAHILDVEGLRIVELPAEGPLLREAADLLGLAWEHQASMVAVPAARLGDDFFTLSTGIAGELVQKCVNYRVRLTILGDISGHVANSRALKGFVYESNLGNHLWFLEDREALVARLTRRSPSSGAAPTQG</sequence>
<dbReference type="AlphaFoldDB" id="A0A848LT20"/>
<dbReference type="Proteomes" id="UP000518300">
    <property type="component" value="Unassembled WGS sequence"/>
</dbReference>
<evidence type="ECO:0000313" key="3">
    <source>
        <dbReference type="Proteomes" id="UP000518300"/>
    </source>
</evidence>
<comment type="caution">
    <text evidence="2">The sequence shown here is derived from an EMBL/GenBank/DDBJ whole genome shotgun (WGS) entry which is preliminary data.</text>
</comment>
<dbReference type="Pfam" id="PF13788">
    <property type="entry name" value="DUF4180"/>
    <property type="match status" value="1"/>
</dbReference>
<feature type="domain" description="DUF4180" evidence="1">
    <location>
        <begin position="11"/>
        <end position="116"/>
    </location>
</feature>
<reference evidence="2 3" key="1">
    <citation type="submission" date="2020-04" db="EMBL/GenBank/DDBJ databases">
        <title>Draft genome of Pyxidicoccus fallax type strain.</title>
        <authorList>
            <person name="Whitworth D.E."/>
        </authorList>
    </citation>
    <scope>NUCLEOTIDE SEQUENCE [LARGE SCALE GENOMIC DNA]</scope>
    <source>
        <strain evidence="2 3">DSM 14698</strain>
    </source>
</reference>
<proteinExistence type="predicted"/>
<dbReference type="EMBL" id="JABBJJ010000280">
    <property type="protein sequence ID" value="NMO20916.1"/>
    <property type="molecule type" value="Genomic_DNA"/>
</dbReference>
<dbReference type="InterPro" id="IPR025438">
    <property type="entry name" value="DUF4180"/>
</dbReference>